<evidence type="ECO:0000313" key="1">
    <source>
        <dbReference type="EMBL" id="TMS23507.1"/>
    </source>
</evidence>
<name>A0ACD3RVW6_LARCR</name>
<gene>
    <name evidence="1" type="ORF">E3U43_008813</name>
</gene>
<evidence type="ECO:0000313" key="2">
    <source>
        <dbReference type="Proteomes" id="UP000793456"/>
    </source>
</evidence>
<protein>
    <submittedName>
        <fullName evidence="1">Uncharacterized protein</fullName>
    </submittedName>
</protein>
<comment type="caution">
    <text evidence="1">The sequence shown here is derived from an EMBL/GenBank/DDBJ whole genome shotgun (WGS) entry which is preliminary data.</text>
</comment>
<dbReference type="EMBL" id="CM011674">
    <property type="protein sequence ID" value="TMS23507.1"/>
    <property type="molecule type" value="Genomic_DNA"/>
</dbReference>
<sequence length="73" mass="8192">MGVTLTALCIWAYVKYSGEFREVGGIIDQVAETLWEQVFSKLFEVARSRVPLGNLIPAPRPRLASNNNVKKKN</sequence>
<accession>A0ACD3RVW6</accession>
<proteinExistence type="predicted"/>
<reference evidence="1" key="1">
    <citation type="submission" date="2018-11" db="EMBL/GenBank/DDBJ databases">
        <title>The sequence and de novo assembly of Larimichthys crocea genome using PacBio and Hi-C technologies.</title>
        <authorList>
            <person name="Xu P."/>
            <person name="Chen B."/>
            <person name="Zhou Z."/>
            <person name="Ke Q."/>
            <person name="Wu Y."/>
            <person name="Bai H."/>
            <person name="Pu F."/>
        </authorList>
    </citation>
    <scope>NUCLEOTIDE SEQUENCE</scope>
    <source>
        <tissue evidence="1">Muscle</tissue>
    </source>
</reference>
<organism evidence="1 2">
    <name type="scientific">Larimichthys crocea</name>
    <name type="common">Large yellow croaker</name>
    <name type="synonym">Pseudosciaena crocea</name>
    <dbReference type="NCBI Taxonomy" id="215358"/>
    <lineage>
        <taxon>Eukaryota</taxon>
        <taxon>Metazoa</taxon>
        <taxon>Chordata</taxon>
        <taxon>Craniata</taxon>
        <taxon>Vertebrata</taxon>
        <taxon>Euteleostomi</taxon>
        <taxon>Actinopterygii</taxon>
        <taxon>Neopterygii</taxon>
        <taxon>Teleostei</taxon>
        <taxon>Neoteleostei</taxon>
        <taxon>Acanthomorphata</taxon>
        <taxon>Eupercaria</taxon>
        <taxon>Sciaenidae</taxon>
        <taxon>Larimichthys</taxon>
    </lineage>
</organism>
<dbReference type="Proteomes" id="UP000793456">
    <property type="component" value="Chromosome I"/>
</dbReference>
<keyword evidence="2" id="KW-1185">Reference proteome</keyword>